<protein>
    <submittedName>
        <fullName evidence="2">Uncharacterized protein</fullName>
    </submittedName>
</protein>
<dbReference type="EMBL" id="JBHUJC010000003">
    <property type="protein sequence ID" value="MFD2275286.1"/>
    <property type="molecule type" value="Genomic_DNA"/>
</dbReference>
<feature type="transmembrane region" description="Helical" evidence="1">
    <location>
        <begin position="7"/>
        <end position="27"/>
    </location>
</feature>
<evidence type="ECO:0000313" key="3">
    <source>
        <dbReference type="Proteomes" id="UP001597297"/>
    </source>
</evidence>
<keyword evidence="1" id="KW-0812">Transmembrane</keyword>
<feature type="transmembrane region" description="Helical" evidence="1">
    <location>
        <begin position="39"/>
        <end position="59"/>
    </location>
</feature>
<accession>A0ABW5DY88</accession>
<evidence type="ECO:0000256" key="1">
    <source>
        <dbReference type="SAM" id="Phobius"/>
    </source>
</evidence>
<proteinExistence type="predicted"/>
<name>A0ABW5DY88_9BACT</name>
<reference evidence="3" key="1">
    <citation type="journal article" date="2019" name="Int. J. Syst. Evol. Microbiol.">
        <title>The Global Catalogue of Microorganisms (GCM) 10K type strain sequencing project: providing services to taxonomists for standard genome sequencing and annotation.</title>
        <authorList>
            <consortium name="The Broad Institute Genomics Platform"/>
            <consortium name="The Broad Institute Genome Sequencing Center for Infectious Disease"/>
            <person name="Wu L."/>
            <person name="Ma J."/>
        </authorList>
    </citation>
    <scope>NUCLEOTIDE SEQUENCE [LARGE SCALE GENOMIC DNA]</scope>
    <source>
        <strain evidence="3">JCM 16545</strain>
    </source>
</reference>
<gene>
    <name evidence="2" type="ORF">ACFSQZ_02290</name>
</gene>
<dbReference type="Proteomes" id="UP001597297">
    <property type="component" value="Unassembled WGS sequence"/>
</dbReference>
<keyword evidence="3" id="KW-1185">Reference proteome</keyword>
<organism evidence="2 3">
    <name type="scientific">Rubritalea spongiae</name>
    <dbReference type="NCBI Taxonomy" id="430797"/>
    <lineage>
        <taxon>Bacteria</taxon>
        <taxon>Pseudomonadati</taxon>
        <taxon>Verrucomicrobiota</taxon>
        <taxon>Verrucomicrobiia</taxon>
        <taxon>Verrucomicrobiales</taxon>
        <taxon>Rubritaleaceae</taxon>
        <taxon>Rubritalea</taxon>
    </lineage>
</organism>
<evidence type="ECO:0000313" key="2">
    <source>
        <dbReference type="EMBL" id="MFD2275286.1"/>
    </source>
</evidence>
<sequence>MSLKGFHIVFITVVTLFFALVAGWAFTGGVSQDASFWKNVGWVCAVVALITPVYGVYFIKKAKKLYS</sequence>
<dbReference type="RefSeq" id="WP_377095045.1">
    <property type="nucleotide sequence ID" value="NZ_JBHSJM010000001.1"/>
</dbReference>
<keyword evidence="1" id="KW-1133">Transmembrane helix</keyword>
<keyword evidence="1" id="KW-0472">Membrane</keyword>
<comment type="caution">
    <text evidence="2">The sequence shown here is derived from an EMBL/GenBank/DDBJ whole genome shotgun (WGS) entry which is preliminary data.</text>
</comment>